<evidence type="ECO:0000313" key="3">
    <source>
        <dbReference type="EMBL" id="OUE04993.1"/>
    </source>
</evidence>
<dbReference type="EMBL" id="MDHH01000001">
    <property type="protein sequence ID" value="OUE04993.1"/>
    <property type="molecule type" value="Genomic_DNA"/>
</dbReference>
<dbReference type="PANTHER" id="PTHR34297:SF3">
    <property type="entry name" value="ALKALINE SHOCK PROTEIN 23"/>
    <property type="match status" value="1"/>
</dbReference>
<protein>
    <submittedName>
        <fullName evidence="3">Alkaline shock protein 23</fullName>
    </submittedName>
</protein>
<dbReference type="Proteomes" id="UP000195062">
    <property type="component" value="Unassembled WGS sequence"/>
</dbReference>
<accession>A0A251XP73</accession>
<dbReference type="InterPro" id="IPR005531">
    <property type="entry name" value="Asp23"/>
</dbReference>
<sequence>MRDEPGTRPVSLTCRSSSRHRDPRRERAPSTTGAPHDRRHPATASSRAAAKHTPADSAAGKNTIADGVVEKVAGIAARQVPGVHDLGNGAARAVGAIRNVIGQQDRGQGISVEVGEKQVAADIVVVAEYPVALQDLADRIRESVTDAISQVVGMDVTEVNVTVSDVHIPSDDKDDDDSKSRVQ</sequence>
<evidence type="ECO:0000256" key="1">
    <source>
        <dbReference type="ARBA" id="ARBA00005721"/>
    </source>
</evidence>
<reference evidence="3 4" key="1">
    <citation type="submission" date="2016-08" db="EMBL/GenBank/DDBJ databases">
        <title>Genome sequence of Clavibacter michiganensis subsp. michiganensis strain CASJ007.</title>
        <authorList>
            <person name="Thapa S.P."/>
            <person name="Coaker G."/>
        </authorList>
    </citation>
    <scope>NUCLEOTIDE SEQUENCE [LARGE SCALE GENOMIC DNA]</scope>
    <source>
        <strain evidence="3">CASJ007</strain>
    </source>
</reference>
<comment type="similarity">
    <text evidence="1">Belongs to the asp23 family.</text>
</comment>
<keyword evidence="4" id="KW-1185">Reference proteome</keyword>
<dbReference type="AlphaFoldDB" id="A0A251XP73"/>
<gene>
    <name evidence="3" type="ORF">CMMCAS07_08585</name>
</gene>
<organism evidence="3 4">
    <name type="scientific">Clavibacter michiganensis subsp. michiganensis</name>
    <dbReference type="NCBI Taxonomy" id="33013"/>
    <lineage>
        <taxon>Bacteria</taxon>
        <taxon>Bacillati</taxon>
        <taxon>Actinomycetota</taxon>
        <taxon>Actinomycetes</taxon>
        <taxon>Micrococcales</taxon>
        <taxon>Microbacteriaceae</taxon>
        <taxon>Clavibacter</taxon>
    </lineage>
</organism>
<feature type="compositionally biased region" description="Basic and acidic residues" evidence="2">
    <location>
        <begin position="19"/>
        <end position="28"/>
    </location>
</feature>
<evidence type="ECO:0000313" key="4">
    <source>
        <dbReference type="Proteomes" id="UP000195062"/>
    </source>
</evidence>
<comment type="caution">
    <text evidence="3">The sequence shown here is derived from an EMBL/GenBank/DDBJ whole genome shotgun (WGS) entry which is preliminary data.</text>
</comment>
<dbReference type="Pfam" id="PF03780">
    <property type="entry name" value="Asp23"/>
    <property type="match status" value="1"/>
</dbReference>
<name>A0A251XP73_CLAMM</name>
<proteinExistence type="inferred from homology"/>
<dbReference type="PANTHER" id="PTHR34297">
    <property type="entry name" value="HYPOTHETICAL CYTOSOLIC PROTEIN-RELATED"/>
    <property type="match status" value="1"/>
</dbReference>
<evidence type="ECO:0000256" key="2">
    <source>
        <dbReference type="SAM" id="MobiDB-lite"/>
    </source>
</evidence>
<feature type="region of interest" description="Disordered" evidence="2">
    <location>
        <begin position="1"/>
        <end position="62"/>
    </location>
</feature>